<protein>
    <submittedName>
        <fullName evidence="2">Uncharacterized protein</fullName>
    </submittedName>
</protein>
<name>A0A0V1M641_9BILA</name>
<feature type="transmembrane region" description="Helical" evidence="1">
    <location>
        <begin position="62"/>
        <end position="90"/>
    </location>
</feature>
<reference evidence="2 3" key="1">
    <citation type="submission" date="2015-01" db="EMBL/GenBank/DDBJ databases">
        <title>Evolution of Trichinella species and genotypes.</title>
        <authorList>
            <person name="Korhonen P.K."/>
            <person name="Edoardo P."/>
            <person name="Giuseppe L.R."/>
            <person name="Gasser R.B."/>
        </authorList>
    </citation>
    <scope>NUCLEOTIDE SEQUENCE [LARGE SCALE GENOMIC DNA]</scope>
    <source>
        <strain evidence="2">ISS1980</strain>
    </source>
</reference>
<keyword evidence="1" id="KW-0472">Membrane</keyword>
<evidence type="ECO:0000256" key="1">
    <source>
        <dbReference type="SAM" id="Phobius"/>
    </source>
</evidence>
<comment type="caution">
    <text evidence="2">The sequence shown here is derived from an EMBL/GenBank/DDBJ whole genome shotgun (WGS) entry which is preliminary data.</text>
</comment>
<keyword evidence="1" id="KW-0812">Transmembrane</keyword>
<sequence length="108" mass="12615">MNEWIRKLEFIESILLESLLLLHRMFPHSYSLLSVKFCLHSWDEIFCHIFNVMPIYVVNYEFIHSLCILLVGVGVVVVVLGAEFVCTLYYDGSYLINCQDNAHLSRKT</sequence>
<keyword evidence="3" id="KW-1185">Reference proteome</keyword>
<accession>A0A0V1M641</accession>
<dbReference type="EMBL" id="JYDO01000228">
    <property type="protein sequence ID" value="KRZ66718.1"/>
    <property type="molecule type" value="Genomic_DNA"/>
</dbReference>
<dbReference type="Proteomes" id="UP000054843">
    <property type="component" value="Unassembled WGS sequence"/>
</dbReference>
<proteinExistence type="predicted"/>
<gene>
    <name evidence="2" type="ORF">T10_10549</name>
</gene>
<evidence type="ECO:0000313" key="3">
    <source>
        <dbReference type="Proteomes" id="UP000054843"/>
    </source>
</evidence>
<organism evidence="2 3">
    <name type="scientific">Trichinella papuae</name>
    <dbReference type="NCBI Taxonomy" id="268474"/>
    <lineage>
        <taxon>Eukaryota</taxon>
        <taxon>Metazoa</taxon>
        <taxon>Ecdysozoa</taxon>
        <taxon>Nematoda</taxon>
        <taxon>Enoplea</taxon>
        <taxon>Dorylaimia</taxon>
        <taxon>Trichinellida</taxon>
        <taxon>Trichinellidae</taxon>
        <taxon>Trichinella</taxon>
    </lineage>
</organism>
<evidence type="ECO:0000313" key="2">
    <source>
        <dbReference type="EMBL" id="KRZ66718.1"/>
    </source>
</evidence>
<dbReference type="AlphaFoldDB" id="A0A0V1M641"/>
<keyword evidence="1" id="KW-1133">Transmembrane helix</keyword>